<comment type="caution">
    <text evidence="2">The sequence shown here is derived from an EMBL/GenBank/DDBJ whole genome shotgun (WGS) entry which is preliminary data.</text>
</comment>
<name>A0ABW0JAM6_9BURK</name>
<evidence type="ECO:0000313" key="3">
    <source>
        <dbReference type="Proteomes" id="UP001596103"/>
    </source>
</evidence>
<dbReference type="Proteomes" id="UP001596103">
    <property type="component" value="Unassembled WGS sequence"/>
</dbReference>
<reference evidence="3" key="1">
    <citation type="journal article" date="2019" name="Int. J. Syst. Evol. Microbiol.">
        <title>The Global Catalogue of Microorganisms (GCM) 10K type strain sequencing project: providing services to taxonomists for standard genome sequencing and annotation.</title>
        <authorList>
            <consortium name="The Broad Institute Genomics Platform"/>
            <consortium name="The Broad Institute Genome Sequencing Center for Infectious Disease"/>
            <person name="Wu L."/>
            <person name="Ma J."/>
        </authorList>
    </citation>
    <scope>NUCLEOTIDE SEQUENCE [LARGE SCALE GENOMIC DNA]</scope>
    <source>
        <strain evidence="3">CCUG 56042</strain>
    </source>
</reference>
<dbReference type="EMBL" id="JBHSMP010000017">
    <property type="protein sequence ID" value="MFC5430148.1"/>
    <property type="molecule type" value="Genomic_DNA"/>
</dbReference>
<sequence>MFWILRSGTEAAPPALRPGLSGALARHGHQKRTQVFSILSLQHPLLIKLTKINFAFTSTFARTNQFTRNIFSVCREHGQNCAALSGAQKDLIKQINFTKGGYPSRSRTIRVAACFFWIQTRRAFVFFPKDEPDPPQVDPRGSTHADDDQAAANADLPPLTTNTDTAV</sequence>
<evidence type="ECO:0000313" key="2">
    <source>
        <dbReference type="EMBL" id="MFC5430148.1"/>
    </source>
</evidence>
<accession>A0ABW0JAM6</accession>
<protein>
    <submittedName>
        <fullName evidence="2">Uncharacterized protein</fullName>
    </submittedName>
</protein>
<organism evidence="2 3">
    <name type="scientific">Paraburkholderia denitrificans</name>
    <dbReference type="NCBI Taxonomy" id="694025"/>
    <lineage>
        <taxon>Bacteria</taxon>
        <taxon>Pseudomonadati</taxon>
        <taxon>Pseudomonadota</taxon>
        <taxon>Betaproteobacteria</taxon>
        <taxon>Burkholderiales</taxon>
        <taxon>Burkholderiaceae</taxon>
        <taxon>Paraburkholderia</taxon>
    </lineage>
</organism>
<proteinExistence type="predicted"/>
<gene>
    <name evidence="2" type="ORF">ACFPTO_15245</name>
</gene>
<evidence type="ECO:0000256" key="1">
    <source>
        <dbReference type="SAM" id="MobiDB-lite"/>
    </source>
</evidence>
<dbReference type="RefSeq" id="WP_377712359.1">
    <property type="nucleotide sequence ID" value="NZ_JBHSMP010000017.1"/>
</dbReference>
<keyword evidence="3" id="KW-1185">Reference proteome</keyword>
<feature type="region of interest" description="Disordered" evidence="1">
    <location>
        <begin position="128"/>
        <end position="167"/>
    </location>
</feature>